<dbReference type="PANTHER" id="PTHR46159:SF6">
    <property type="entry name" value="OS12G0605300 PROTEIN"/>
    <property type="match status" value="1"/>
</dbReference>
<comment type="caution">
    <text evidence="6">The sequence shown here is derived from an EMBL/GenBank/DDBJ whole genome shotgun (WGS) entry which is preliminary data.</text>
</comment>
<name>A0A6A4K6L9_9ERIC</name>
<feature type="non-terminal residue" evidence="6">
    <location>
        <position position="1"/>
    </location>
</feature>
<feature type="domain" description="CRC" evidence="5">
    <location>
        <begin position="371"/>
        <end position="482"/>
    </location>
</feature>
<dbReference type="OrthoDB" id="6283463at2759"/>
<dbReference type="AlphaFoldDB" id="A0A6A4K6L9"/>
<dbReference type="InterPro" id="IPR033467">
    <property type="entry name" value="Tesmin/TSO1-like_CXC"/>
</dbReference>
<keyword evidence="3" id="KW-0539">Nucleus</keyword>
<dbReference type="InterPro" id="IPR005172">
    <property type="entry name" value="CRC"/>
</dbReference>
<feature type="compositionally biased region" description="Polar residues" evidence="4">
    <location>
        <begin position="298"/>
        <end position="307"/>
    </location>
</feature>
<comment type="subcellular location">
    <subcellularLocation>
        <location evidence="1">Nucleus</location>
    </subcellularLocation>
</comment>
<feature type="region of interest" description="Disordered" evidence="4">
    <location>
        <begin position="282"/>
        <end position="307"/>
    </location>
</feature>
<evidence type="ECO:0000259" key="5">
    <source>
        <dbReference type="PROSITE" id="PS51634"/>
    </source>
</evidence>
<feature type="compositionally biased region" description="Basic and acidic residues" evidence="4">
    <location>
        <begin position="282"/>
        <end position="297"/>
    </location>
</feature>
<dbReference type="Pfam" id="PF03638">
    <property type="entry name" value="TCR"/>
    <property type="match status" value="2"/>
</dbReference>
<organism evidence="6">
    <name type="scientific">Rhododendron williamsianum</name>
    <dbReference type="NCBI Taxonomy" id="262921"/>
    <lineage>
        <taxon>Eukaryota</taxon>
        <taxon>Viridiplantae</taxon>
        <taxon>Streptophyta</taxon>
        <taxon>Embryophyta</taxon>
        <taxon>Tracheophyta</taxon>
        <taxon>Spermatophyta</taxon>
        <taxon>Magnoliopsida</taxon>
        <taxon>eudicotyledons</taxon>
        <taxon>Gunneridae</taxon>
        <taxon>Pentapetalae</taxon>
        <taxon>asterids</taxon>
        <taxon>Ericales</taxon>
        <taxon>Ericaceae</taxon>
        <taxon>Ericoideae</taxon>
        <taxon>Rhodoreae</taxon>
        <taxon>Rhododendron</taxon>
    </lineage>
</organism>
<evidence type="ECO:0000256" key="2">
    <source>
        <dbReference type="ARBA" id="ARBA00007267"/>
    </source>
</evidence>
<proteinExistence type="inferred from homology"/>
<accession>A0A6A4K6L9</accession>
<dbReference type="EMBL" id="QEFC01004460">
    <property type="protein sequence ID" value="KAE9445156.1"/>
    <property type="molecule type" value="Genomic_DNA"/>
</dbReference>
<feature type="region of interest" description="Disordered" evidence="4">
    <location>
        <begin position="440"/>
        <end position="460"/>
    </location>
</feature>
<dbReference type="GO" id="GO:0003700">
    <property type="term" value="F:DNA-binding transcription factor activity"/>
    <property type="evidence" value="ECO:0007669"/>
    <property type="project" value="InterPro"/>
</dbReference>
<dbReference type="SMART" id="SM01114">
    <property type="entry name" value="CXC"/>
    <property type="match status" value="2"/>
</dbReference>
<comment type="similarity">
    <text evidence="2">Belongs to the lin-54 family.</text>
</comment>
<sequence length="482" mass="51853">MGSSPSGGIDEDLVDPLEVDLTDSAHSAGLCMMQSEDILHLLTDSTKLHGLEQKIDCEKDAGQDTEKALGGFQSTLQQAMQELPGKSSFEDNPVETYKQVGCEMPSVVCPKVESDLQDPPCGPSLSQGQQHCGMHRHCLQFGEAQLNNAANSPSFWSPSNIGSSSNLPANSGDPKVLETSCVEVRANSGGRQLIGPNQPTIPISSPTNGGHSSSTVPRPSGIGLHLNSIINAMPYRCGTTGAGSMKSSERGYLNIEGRKLVSITGCHQPEITTKCLGVPNVREKASASSEDGSHRNESSATTGSLASPSPDIVKSLYVPILLKPCEYATSRDKRKPISEQADAVGELSPSSTKKRRQAYMKKASAANDGDGCKRCNCKKTKCLKLYCDCFAAGIYCAEPCACQGCFNRPEYEDTVLETRQQIESRNPLAFAPKVVQRITESPANRNVEDRNASTPSSARHKRGCNCKKSMCLKKYCECYQVF</sequence>
<feature type="region of interest" description="Disordered" evidence="4">
    <location>
        <begin position="333"/>
        <end position="356"/>
    </location>
</feature>
<evidence type="ECO:0000313" key="6">
    <source>
        <dbReference type="EMBL" id="KAE9445156.1"/>
    </source>
</evidence>
<dbReference type="PANTHER" id="PTHR46159">
    <property type="entry name" value="PROTEIN TESMIN/TSO1-LIKE CXC 2"/>
    <property type="match status" value="1"/>
</dbReference>
<dbReference type="PROSITE" id="PS51634">
    <property type="entry name" value="CRC"/>
    <property type="match status" value="1"/>
</dbReference>
<protein>
    <recommendedName>
        <fullName evidence="5">CRC domain-containing protein</fullName>
    </recommendedName>
</protein>
<evidence type="ECO:0000256" key="3">
    <source>
        <dbReference type="ARBA" id="ARBA00023242"/>
    </source>
</evidence>
<reference evidence="6" key="1">
    <citation type="journal article" date="2019" name="Genome Biol. Evol.">
        <title>The Rhododendron genome and chromosomal organization provide insight into shared whole-genome duplications across the heath family (Ericaceae).</title>
        <authorList>
            <person name="Soza V.L."/>
            <person name="Lindsley D."/>
            <person name="Waalkes A."/>
            <person name="Ramage E."/>
            <person name="Patwardhan R.P."/>
            <person name="Burton J.N."/>
            <person name="Adey A."/>
            <person name="Kumar A."/>
            <person name="Qiu R."/>
            <person name="Shendure J."/>
            <person name="Hall B."/>
        </authorList>
    </citation>
    <scope>NUCLEOTIDE SEQUENCE</scope>
    <source>
        <strain evidence="6">RSF 1966-606</strain>
    </source>
</reference>
<dbReference type="GO" id="GO:0005634">
    <property type="term" value="C:nucleus"/>
    <property type="evidence" value="ECO:0007669"/>
    <property type="project" value="UniProtKB-SubCell"/>
</dbReference>
<dbReference type="InterPro" id="IPR044522">
    <property type="entry name" value="TSO1-like"/>
</dbReference>
<evidence type="ECO:0000256" key="4">
    <source>
        <dbReference type="SAM" id="MobiDB-lite"/>
    </source>
</evidence>
<gene>
    <name evidence="6" type="ORF">C3L33_22946</name>
</gene>
<evidence type="ECO:0000256" key="1">
    <source>
        <dbReference type="ARBA" id="ARBA00004123"/>
    </source>
</evidence>